<protein>
    <submittedName>
        <fullName evidence="2">Putative membrane protein</fullName>
    </submittedName>
    <submittedName>
        <fullName evidence="1">SHOCT domain-containing protein</fullName>
    </submittedName>
</protein>
<evidence type="ECO:0000313" key="4">
    <source>
        <dbReference type="Proteomes" id="UP000593998"/>
    </source>
</evidence>
<dbReference type="Proteomes" id="UP000192634">
    <property type="component" value="Unassembled WGS sequence"/>
</dbReference>
<proteinExistence type="predicted"/>
<accession>A0A1W2DCW3</accession>
<sequence length="77" mass="8497">MMWNHGCDMMWLGMAAGVLAFWVIVVLAVRALFPGQSSTATGPTRADALTLLDEGLARGDISVDEYEKRRHLIIHGR</sequence>
<gene>
    <name evidence="1" type="ORF">IGS73_17380</name>
    <name evidence="2" type="ORF">SAMN06296429_11717</name>
</gene>
<dbReference type="EMBL" id="FWXN01000017">
    <property type="protein sequence ID" value="SMC95389.1"/>
    <property type="molecule type" value="Genomic_DNA"/>
</dbReference>
<reference evidence="1 4" key="2">
    <citation type="submission" date="2020-10" db="EMBL/GenBank/DDBJ databases">
        <title>Janibacter indicus TT2 genome sequence.</title>
        <authorList>
            <person name="Lee K."/>
            <person name="Ganzorig M."/>
        </authorList>
    </citation>
    <scope>NUCLEOTIDE SEQUENCE [LARGE SCALE GENOMIC DNA]</scope>
    <source>
        <strain evidence="1 4">TT2</strain>
    </source>
</reference>
<evidence type="ECO:0000313" key="2">
    <source>
        <dbReference type="EMBL" id="SMC95389.1"/>
    </source>
</evidence>
<dbReference type="AlphaFoldDB" id="A0A1W2DCW3"/>
<name>A0A1W2DCW3_9MICO</name>
<evidence type="ECO:0000313" key="1">
    <source>
        <dbReference type="EMBL" id="QOK22783.1"/>
    </source>
</evidence>
<evidence type="ECO:0000313" key="3">
    <source>
        <dbReference type="Proteomes" id="UP000192634"/>
    </source>
</evidence>
<dbReference type="Proteomes" id="UP000593998">
    <property type="component" value="Chromosome"/>
</dbReference>
<reference evidence="2 3" key="1">
    <citation type="submission" date="2017-04" db="EMBL/GenBank/DDBJ databases">
        <authorList>
            <person name="Afonso C.L."/>
            <person name="Miller P.J."/>
            <person name="Scott M.A."/>
            <person name="Spackman E."/>
            <person name="Goraichik I."/>
            <person name="Dimitrov K.M."/>
            <person name="Suarez D.L."/>
            <person name="Swayne D.E."/>
        </authorList>
    </citation>
    <scope>NUCLEOTIDE SEQUENCE [LARGE SCALE GENOMIC DNA]</scope>
    <source>
        <strain evidence="2 3">CGMCC 1.12511</strain>
    </source>
</reference>
<organism evidence="2 3">
    <name type="scientific">Janibacter indicus</name>
    <dbReference type="NCBI Taxonomy" id="857417"/>
    <lineage>
        <taxon>Bacteria</taxon>
        <taxon>Bacillati</taxon>
        <taxon>Actinomycetota</taxon>
        <taxon>Actinomycetes</taxon>
        <taxon>Micrococcales</taxon>
        <taxon>Intrasporangiaceae</taxon>
        <taxon>Janibacter</taxon>
    </lineage>
</organism>
<dbReference type="EMBL" id="CP062789">
    <property type="protein sequence ID" value="QOK22783.1"/>
    <property type="molecule type" value="Genomic_DNA"/>
</dbReference>
<dbReference type="OrthoDB" id="4869818at2"/>
<dbReference type="RefSeq" id="WP_084453117.1">
    <property type="nucleotide sequence ID" value="NZ_CP062789.1"/>
</dbReference>